<feature type="domain" description="RNA polymerase sigma-70 region 4" evidence="9">
    <location>
        <begin position="210"/>
        <end position="256"/>
    </location>
</feature>
<dbReference type="InterPro" id="IPR000838">
    <property type="entry name" value="RNA_pol_sigma70_ECF_CS"/>
</dbReference>
<protein>
    <recommendedName>
        <fullName evidence="6">RNA polymerase sigma factor</fullName>
    </recommendedName>
</protein>
<comment type="caution">
    <text evidence="10">The sequence shown here is derived from an EMBL/GenBank/DDBJ whole genome shotgun (WGS) entry which is preliminary data.</text>
</comment>
<dbReference type="Gene3D" id="1.10.10.10">
    <property type="entry name" value="Winged helix-like DNA-binding domain superfamily/Winged helix DNA-binding domain"/>
    <property type="match status" value="1"/>
</dbReference>
<feature type="compositionally biased region" description="Acidic residues" evidence="7">
    <location>
        <begin position="63"/>
        <end position="82"/>
    </location>
</feature>
<dbReference type="SUPFAM" id="SSF88659">
    <property type="entry name" value="Sigma3 and sigma4 domains of RNA polymerase sigma factors"/>
    <property type="match status" value="1"/>
</dbReference>
<feature type="compositionally biased region" description="Basic and acidic residues" evidence="7">
    <location>
        <begin position="1"/>
        <end position="10"/>
    </location>
</feature>
<dbReference type="CDD" id="cd06171">
    <property type="entry name" value="Sigma70_r4"/>
    <property type="match status" value="1"/>
</dbReference>
<evidence type="ECO:0000256" key="7">
    <source>
        <dbReference type="SAM" id="MobiDB-lite"/>
    </source>
</evidence>
<keyword evidence="11" id="KW-1185">Reference proteome</keyword>
<evidence type="ECO:0000256" key="6">
    <source>
        <dbReference type="RuleBase" id="RU000716"/>
    </source>
</evidence>
<dbReference type="InterPro" id="IPR036388">
    <property type="entry name" value="WH-like_DNA-bd_sf"/>
</dbReference>
<organism evidence="10 11">
    <name type="scientific">Pseudokineococcus basanitobsidens</name>
    <dbReference type="NCBI Taxonomy" id="1926649"/>
    <lineage>
        <taxon>Bacteria</taxon>
        <taxon>Bacillati</taxon>
        <taxon>Actinomycetota</taxon>
        <taxon>Actinomycetes</taxon>
        <taxon>Kineosporiales</taxon>
        <taxon>Kineosporiaceae</taxon>
        <taxon>Pseudokineococcus</taxon>
    </lineage>
</organism>
<evidence type="ECO:0000256" key="1">
    <source>
        <dbReference type="ARBA" id="ARBA00010641"/>
    </source>
</evidence>
<evidence type="ECO:0000256" key="2">
    <source>
        <dbReference type="ARBA" id="ARBA00023015"/>
    </source>
</evidence>
<dbReference type="SUPFAM" id="SSF88946">
    <property type="entry name" value="Sigma2 domain of RNA polymerase sigma factors"/>
    <property type="match status" value="1"/>
</dbReference>
<dbReference type="PROSITE" id="PS01063">
    <property type="entry name" value="SIGMA70_ECF"/>
    <property type="match status" value="1"/>
</dbReference>
<dbReference type="Proteomes" id="UP001387100">
    <property type="component" value="Unassembled WGS sequence"/>
</dbReference>
<keyword evidence="4 6" id="KW-0238">DNA-binding</keyword>
<comment type="similarity">
    <text evidence="1 6">Belongs to the sigma-70 factor family. ECF subfamily.</text>
</comment>
<evidence type="ECO:0000256" key="5">
    <source>
        <dbReference type="ARBA" id="ARBA00023163"/>
    </source>
</evidence>
<dbReference type="EMBL" id="JBBIAA010000009">
    <property type="protein sequence ID" value="MEJ5945587.1"/>
    <property type="molecule type" value="Genomic_DNA"/>
</dbReference>
<keyword evidence="5 6" id="KW-0804">Transcription</keyword>
<dbReference type="Pfam" id="PF04545">
    <property type="entry name" value="Sigma70_r4"/>
    <property type="match status" value="1"/>
</dbReference>
<proteinExistence type="inferred from homology"/>
<dbReference type="InterPro" id="IPR014284">
    <property type="entry name" value="RNA_pol_sigma-70_dom"/>
</dbReference>
<feature type="compositionally biased region" description="Basic and acidic residues" evidence="7">
    <location>
        <begin position="43"/>
        <end position="55"/>
    </location>
</feature>
<dbReference type="InterPro" id="IPR039425">
    <property type="entry name" value="RNA_pol_sigma-70-like"/>
</dbReference>
<dbReference type="PANTHER" id="PTHR43133">
    <property type="entry name" value="RNA POLYMERASE ECF-TYPE SIGMA FACTO"/>
    <property type="match status" value="1"/>
</dbReference>
<name>A0ABU8RKG8_9ACTN</name>
<evidence type="ECO:0000313" key="11">
    <source>
        <dbReference type="Proteomes" id="UP001387100"/>
    </source>
</evidence>
<dbReference type="InterPro" id="IPR013325">
    <property type="entry name" value="RNA_pol_sigma_r2"/>
</dbReference>
<reference evidence="10 11" key="1">
    <citation type="journal article" date="2017" name="Int. J. Syst. Evol. Microbiol.">
        <title>Pseudokineococcus basanitobsidens sp. nov., isolated from volcanic rock.</title>
        <authorList>
            <person name="Lee D.W."/>
            <person name="Park M.Y."/>
            <person name="Kim J.J."/>
            <person name="Kim B.S."/>
        </authorList>
    </citation>
    <scope>NUCLEOTIDE SEQUENCE [LARGE SCALE GENOMIC DNA]</scope>
    <source>
        <strain evidence="10 11">DSM 103726</strain>
    </source>
</reference>
<dbReference type="NCBIfam" id="TIGR02937">
    <property type="entry name" value="sigma70-ECF"/>
    <property type="match status" value="1"/>
</dbReference>
<evidence type="ECO:0000313" key="10">
    <source>
        <dbReference type="EMBL" id="MEJ5945587.1"/>
    </source>
</evidence>
<keyword evidence="2 6" id="KW-0805">Transcription regulation</keyword>
<dbReference type="Pfam" id="PF04542">
    <property type="entry name" value="Sigma70_r2"/>
    <property type="match status" value="1"/>
</dbReference>
<keyword evidence="3 6" id="KW-0731">Sigma factor</keyword>
<sequence length="266" mass="28545">MAAEGDDVRRTAAPPAPPPRRGPAAPGGQGVSSDGDGVAAGRRTADGRGPGRRDGGAGPPPEVDPDGDPDGDPEDNSDGDPEVDLDRQVAAAFVQGTDEGLRAAFDRWSPLVHGLAARSLRDAGEAEDVTQQVFVAAWRGRDRYRPDEGPLGAWLVGITRHKLADAQAARARRRRLVERSVEVAPRDVVEPGDAQADRLVDRVVVAEHVDALAEPSREIVRLAFFGDLTHVQIADRLRMPLGTVKSHIRRALRRMRDEMGGGRGER</sequence>
<evidence type="ECO:0000256" key="4">
    <source>
        <dbReference type="ARBA" id="ARBA00023125"/>
    </source>
</evidence>
<gene>
    <name evidence="10" type="ORF">WDZ17_09820</name>
</gene>
<feature type="domain" description="RNA polymerase sigma-70 region 2" evidence="8">
    <location>
        <begin position="105"/>
        <end position="172"/>
    </location>
</feature>
<evidence type="ECO:0000256" key="3">
    <source>
        <dbReference type="ARBA" id="ARBA00023082"/>
    </source>
</evidence>
<dbReference type="InterPro" id="IPR007630">
    <property type="entry name" value="RNA_pol_sigma70_r4"/>
</dbReference>
<evidence type="ECO:0000259" key="8">
    <source>
        <dbReference type="Pfam" id="PF04542"/>
    </source>
</evidence>
<accession>A0ABU8RKG8</accession>
<evidence type="ECO:0000259" key="9">
    <source>
        <dbReference type="Pfam" id="PF04545"/>
    </source>
</evidence>
<dbReference type="InterPro" id="IPR013324">
    <property type="entry name" value="RNA_pol_sigma_r3/r4-like"/>
</dbReference>
<dbReference type="Gene3D" id="1.10.1740.10">
    <property type="match status" value="1"/>
</dbReference>
<feature type="region of interest" description="Disordered" evidence="7">
    <location>
        <begin position="1"/>
        <end position="82"/>
    </location>
</feature>
<dbReference type="PANTHER" id="PTHR43133:SF62">
    <property type="entry name" value="RNA POLYMERASE SIGMA FACTOR SIGZ"/>
    <property type="match status" value="1"/>
</dbReference>
<dbReference type="InterPro" id="IPR007627">
    <property type="entry name" value="RNA_pol_sigma70_r2"/>
</dbReference>
<feature type="compositionally biased region" description="Low complexity" evidence="7">
    <location>
        <begin position="31"/>
        <end position="42"/>
    </location>
</feature>
<dbReference type="RefSeq" id="WP_339574972.1">
    <property type="nucleotide sequence ID" value="NZ_JBBIAA010000009.1"/>
</dbReference>